<feature type="signal peptide" evidence="10">
    <location>
        <begin position="1"/>
        <end position="21"/>
    </location>
</feature>
<dbReference type="Proteomes" id="UP000054618">
    <property type="component" value="Unassembled WGS sequence"/>
</dbReference>
<dbReference type="EMBL" id="LNYS01000008">
    <property type="protein sequence ID" value="KTD50400.1"/>
    <property type="molecule type" value="Genomic_DNA"/>
</dbReference>
<dbReference type="Pfam" id="PF02167">
    <property type="entry name" value="Cytochrom_C1"/>
    <property type="match status" value="1"/>
</dbReference>
<accession>A0A0W0Y105</accession>
<dbReference type="RefSeq" id="WP_058507814.1">
    <property type="nucleotide sequence ID" value="NZ_CAAAIK010000001.1"/>
</dbReference>
<dbReference type="OrthoDB" id="9798864at2"/>
<evidence type="ECO:0000256" key="1">
    <source>
        <dbReference type="ARBA" id="ARBA00004370"/>
    </source>
</evidence>
<dbReference type="InterPro" id="IPR002326">
    <property type="entry name" value="Cyt_c1"/>
</dbReference>
<dbReference type="PATRIC" id="fig|45073.5.peg.1821"/>
<evidence type="ECO:0000256" key="4">
    <source>
        <dbReference type="ARBA" id="ARBA00022723"/>
    </source>
</evidence>
<evidence type="ECO:0000256" key="9">
    <source>
        <dbReference type="SAM" id="Phobius"/>
    </source>
</evidence>
<dbReference type="GO" id="GO:0016020">
    <property type="term" value="C:membrane"/>
    <property type="evidence" value="ECO:0007669"/>
    <property type="project" value="UniProtKB-SubCell"/>
</dbReference>
<evidence type="ECO:0000313" key="11">
    <source>
        <dbReference type="EMBL" id="KTD50400.1"/>
    </source>
</evidence>
<dbReference type="GO" id="GO:0009055">
    <property type="term" value="F:electron transfer activity"/>
    <property type="evidence" value="ECO:0007669"/>
    <property type="project" value="InterPro"/>
</dbReference>
<name>A0A0W0Y105_9GAMM</name>
<dbReference type="PANTHER" id="PTHR10266:SF3">
    <property type="entry name" value="CYTOCHROME C1, HEME PROTEIN, MITOCHONDRIAL"/>
    <property type="match status" value="1"/>
</dbReference>
<dbReference type="SUPFAM" id="SSF46626">
    <property type="entry name" value="Cytochrome c"/>
    <property type="match status" value="1"/>
</dbReference>
<keyword evidence="3 9" id="KW-0812">Transmembrane</keyword>
<comment type="caution">
    <text evidence="11">The sequence shown here is derived from an EMBL/GenBank/DDBJ whole genome shotgun (WGS) entry which is preliminary data.</text>
</comment>
<proteinExistence type="predicted"/>
<evidence type="ECO:0000256" key="7">
    <source>
        <dbReference type="ARBA" id="ARBA00023136"/>
    </source>
</evidence>
<dbReference type="InterPro" id="IPR036909">
    <property type="entry name" value="Cyt_c-like_dom_sf"/>
</dbReference>
<feature type="binding site" description="covalent" evidence="8">
    <location>
        <position position="56"/>
    </location>
    <ligand>
        <name>heme c</name>
        <dbReference type="ChEBI" id="CHEBI:61717"/>
    </ligand>
</feature>
<comment type="subcellular location">
    <subcellularLocation>
        <location evidence="1">Membrane</location>
    </subcellularLocation>
</comment>
<evidence type="ECO:0000256" key="8">
    <source>
        <dbReference type="PIRSR" id="PIRSR602326-1"/>
    </source>
</evidence>
<comment type="cofactor">
    <cofactor evidence="8">
        <name>heme c</name>
        <dbReference type="ChEBI" id="CHEBI:61717"/>
    </cofactor>
    <text evidence="8">Binds 1 heme c group covalently per subunit.</text>
</comment>
<keyword evidence="4 8" id="KW-0479">Metal-binding</keyword>
<keyword evidence="6 8" id="KW-0408">Iron</keyword>
<sequence>MISKKLFPGLFSLFLAGVLHAAAEDNVKLLPVDIDLQDKARLQRGARMYMNYCSGCHSLKYMRYNRMAHDLGLTTFDGELDSDLLINNLIFTRAPIYDPIRIAMPPTDAQEWFGKVPPDLSLSARQRGASWLYTYLKGFYVDKTRPFGANNILIPGVAMPNVLEPLAGRVVAIEDKDEAGNLFLSHLLLSEPGEMTQPEFDSAVTDLVNFLVYVGEPAKLVRYRAGGFVIAFLFIFLLVVYRLKKAYWEKIEH</sequence>
<dbReference type="PANTHER" id="PTHR10266">
    <property type="entry name" value="CYTOCHROME C1"/>
    <property type="match status" value="1"/>
</dbReference>
<evidence type="ECO:0000256" key="2">
    <source>
        <dbReference type="ARBA" id="ARBA00022617"/>
    </source>
</evidence>
<keyword evidence="7 9" id="KW-0472">Membrane</keyword>
<feature type="binding site" description="covalent" evidence="8">
    <location>
        <position position="57"/>
    </location>
    <ligand>
        <name>heme c</name>
        <dbReference type="ChEBI" id="CHEBI:61717"/>
    </ligand>
</feature>
<keyword evidence="5 9" id="KW-1133">Transmembrane helix</keyword>
<dbReference type="AlphaFoldDB" id="A0A0W0Y105"/>
<evidence type="ECO:0000256" key="5">
    <source>
        <dbReference type="ARBA" id="ARBA00022989"/>
    </source>
</evidence>
<keyword evidence="11" id="KW-0560">Oxidoreductase</keyword>
<dbReference type="GO" id="GO:0046872">
    <property type="term" value="F:metal ion binding"/>
    <property type="evidence" value="ECO:0007669"/>
    <property type="project" value="UniProtKB-KW"/>
</dbReference>
<keyword evidence="2 8" id="KW-0349">Heme</keyword>
<reference evidence="11 12" key="1">
    <citation type="submission" date="2015-11" db="EMBL/GenBank/DDBJ databases">
        <title>Genomic analysis of 38 Legionella species identifies large and diverse effector repertoires.</title>
        <authorList>
            <person name="Burstein D."/>
            <person name="Amaro F."/>
            <person name="Zusman T."/>
            <person name="Lifshitz Z."/>
            <person name="Cohen O."/>
            <person name="Gilbert J.A."/>
            <person name="Pupko T."/>
            <person name="Shuman H.A."/>
            <person name="Segal G."/>
        </authorList>
    </citation>
    <scope>NUCLEOTIDE SEQUENCE [LARGE SCALE GENOMIC DNA]</scope>
    <source>
        <strain evidence="11 12">CDC#1442-AUS-E</strain>
    </source>
</reference>
<feature type="binding site" description="covalent" evidence="8">
    <location>
        <position position="53"/>
    </location>
    <ligand>
        <name>heme c</name>
        <dbReference type="ChEBI" id="CHEBI:61717"/>
    </ligand>
</feature>
<dbReference type="GO" id="GO:0020037">
    <property type="term" value="F:heme binding"/>
    <property type="evidence" value="ECO:0007669"/>
    <property type="project" value="InterPro"/>
</dbReference>
<protein>
    <submittedName>
        <fullName evidence="11">Ubiquinol-cytochrome c reductase cytochrome c1 subunit</fullName>
        <ecNumber evidence="11">1.10.2.2</ecNumber>
    </submittedName>
</protein>
<evidence type="ECO:0000256" key="3">
    <source>
        <dbReference type="ARBA" id="ARBA00022692"/>
    </source>
</evidence>
<keyword evidence="12" id="KW-1185">Reference proteome</keyword>
<feature type="chain" id="PRO_5006917114" evidence="10">
    <location>
        <begin position="22"/>
        <end position="253"/>
    </location>
</feature>
<evidence type="ECO:0000313" key="12">
    <source>
        <dbReference type="Proteomes" id="UP000054618"/>
    </source>
</evidence>
<evidence type="ECO:0000256" key="10">
    <source>
        <dbReference type="SAM" id="SignalP"/>
    </source>
</evidence>
<dbReference type="Gene3D" id="1.10.760.10">
    <property type="entry name" value="Cytochrome c-like domain"/>
    <property type="match status" value="1"/>
</dbReference>
<dbReference type="STRING" id="45073.Lqui_1725"/>
<organism evidence="11 12">
    <name type="scientific">Legionella quinlivanii</name>
    <dbReference type="NCBI Taxonomy" id="45073"/>
    <lineage>
        <taxon>Bacteria</taxon>
        <taxon>Pseudomonadati</taxon>
        <taxon>Pseudomonadota</taxon>
        <taxon>Gammaproteobacteria</taxon>
        <taxon>Legionellales</taxon>
        <taxon>Legionellaceae</taxon>
        <taxon>Legionella</taxon>
    </lineage>
</organism>
<feature type="transmembrane region" description="Helical" evidence="9">
    <location>
        <begin position="225"/>
        <end position="243"/>
    </location>
</feature>
<dbReference type="GO" id="GO:0016491">
    <property type="term" value="F:oxidoreductase activity"/>
    <property type="evidence" value="ECO:0007669"/>
    <property type="project" value="UniProtKB-KW"/>
</dbReference>
<keyword evidence="10" id="KW-0732">Signal</keyword>
<dbReference type="EC" id="1.10.2.2" evidence="11"/>
<evidence type="ECO:0000256" key="6">
    <source>
        <dbReference type="ARBA" id="ARBA00023004"/>
    </source>
</evidence>
<gene>
    <name evidence="11" type="primary">petC</name>
    <name evidence="11" type="ORF">Lqui_1725</name>
</gene>